<keyword evidence="6" id="KW-0333">Golgi apparatus</keyword>
<dbReference type="GO" id="GO:0006890">
    <property type="term" value="P:retrograde vesicle-mediated transport, Golgi to endoplasmic reticulum"/>
    <property type="evidence" value="ECO:0007669"/>
    <property type="project" value="TreeGrafter"/>
</dbReference>
<dbReference type="GO" id="GO:0017119">
    <property type="term" value="C:Golgi transport complex"/>
    <property type="evidence" value="ECO:0007669"/>
    <property type="project" value="InterPro"/>
</dbReference>
<evidence type="ECO:0000259" key="9">
    <source>
        <dbReference type="PROSITE" id="PS50017"/>
    </source>
</evidence>
<dbReference type="GeneID" id="28941764"/>
<dbReference type="STRING" id="1408657.A0A0W4ZFU1"/>
<dbReference type="GO" id="GO:0006886">
    <property type="term" value="P:intracellular protein transport"/>
    <property type="evidence" value="ECO:0007669"/>
    <property type="project" value="InterPro"/>
</dbReference>
<evidence type="ECO:0000313" key="11">
    <source>
        <dbReference type="Proteomes" id="UP000053447"/>
    </source>
</evidence>
<accession>A0A0W4ZFU1</accession>
<dbReference type="InterPro" id="IPR019335">
    <property type="entry name" value="COG7"/>
</dbReference>
<evidence type="ECO:0000256" key="3">
    <source>
        <dbReference type="ARBA" id="ARBA00020984"/>
    </source>
</evidence>
<dbReference type="GO" id="GO:0007165">
    <property type="term" value="P:signal transduction"/>
    <property type="evidence" value="ECO:0007669"/>
    <property type="project" value="InterPro"/>
</dbReference>
<comment type="similarity">
    <text evidence="2">Belongs to the COG7 family.</text>
</comment>
<name>A0A0W4ZFU1_PNEJ7</name>
<dbReference type="VEuPathDB" id="FungiDB:T551_03246"/>
<reference evidence="11" key="1">
    <citation type="journal article" date="2016" name="Nat. Commun.">
        <title>Genome analysis of three Pneumocystis species reveals adaptation mechanisms to life exclusively in mammalian hosts.</title>
        <authorList>
            <person name="Ma L."/>
            <person name="Chen Z."/>
            <person name="Huang D.W."/>
            <person name="Kutty G."/>
            <person name="Ishihara M."/>
            <person name="Wang H."/>
            <person name="Abouelleil A."/>
            <person name="Bishop L."/>
            <person name="Davey E."/>
            <person name="Deng R."/>
            <person name="Deng X."/>
            <person name="Fan L."/>
            <person name="Fantoni G."/>
            <person name="Fitzgerald M."/>
            <person name="Gogineni E."/>
            <person name="Goldberg J.M."/>
            <person name="Handley G."/>
            <person name="Hu X."/>
            <person name="Huber C."/>
            <person name="Jiao X."/>
            <person name="Jones K."/>
            <person name="Levin J.Z."/>
            <person name="Liu Y."/>
            <person name="Macdonald P."/>
            <person name="Melnikov A."/>
            <person name="Raley C."/>
            <person name="Sassi M."/>
            <person name="Sherman B.T."/>
            <person name="Song X."/>
            <person name="Sykes S."/>
            <person name="Tran B."/>
            <person name="Walsh L."/>
            <person name="Xia Y."/>
            <person name="Yang J."/>
            <person name="Young S."/>
            <person name="Zeng Q."/>
            <person name="Zheng X."/>
            <person name="Stephens R."/>
            <person name="Nusbaum C."/>
            <person name="Birren B.W."/>
            <person name="Azadi P."/>
            <person name="Lempicki R.A."/>
            <person name="Cuomo C.A."/>
            <person name="Kovacs J.A."/>
        </authorList>
    </citation>
    <scope>NUCLEOTIDE SEQUENCE [LARGE SCALE GENOMIC DNA]</scope>
    <source>
        <strain evidence="11">RU7</strain>
    </source>
</reference>
<keyword evidence="4" id="KW-0813">Transport</keyword>
<proteinExistence type="inferred from homology"/>
<keyword evidence="5" id="KW-0653">Protein transport</keyword>
<evidence type="ECO:0000256" key="6">
    <source>
        <dbReference type="ARBA" id="ARBA00023034"/>
    </source>
</evidence>
<dbReference type="RefSeq" id="XP_018228408.1">
    <property type="nucleotide sequence ID" value="XM_018375509.1"/>
</dbReference>
<evidence type="ECO:0000256" key="7">
    <source>
        <dbReference type="ARBA" id="ARBA00023136"/>
    </source>
</evidence>
<organism evidence="10 11">
    <name type="scientific">Pneumocystis jirovecii (strain RU7)</name>
    <name type="common">Human pneumocystis pneumonia agent</name>
    <dbReference type="NCBI Taxonomy" id="1408657"/>
    <lineage>
        <taxon>Eukaryota</taxon>
        <taxon>Fungi</taxon>
        <taxon>Dikarya</taxon>
        <taxon>Ascomycota</taxon>
        <taxon>Taphrinomycotina</taxon>
        <taxon>Pneumocystomycetes</taxon>
        <taxon>Pneumocystaceae</taxon>
        <taxon>Pneumocystis</taxon>
    </lineage>
</organism>
<dbReference type="GO" id="GO:0007030">
    <property type="term" value="P:Golgi organization"/>
    <property type="evidence" value="ECO:0007669"/>
    <property type="project" value="TreeGrafter"/>
</dbReference>
<sequence>MDIFIDPKVYSESEKNNEPNIQINTKETISLFSSLSYLPSIYINSFLPSTISLIKAQNKITNLLLSLEFTSGSAIEKLHRVVDEIIQQSPRLSYDIELLHNNTTVLSEILNKKKEQINAFKKEEKNSTIDYFMNLEIIKQRIQATYSVLEDAKKWKDIETEKKIIELLIKNNQTQRAQDIVNKLKSLLQVWEETNEYNERLDMIEKLEQKIHNSLTEIQNE</sequence>
<dbReference type="InterPro" id="IPR000488">
    <property type="entry name" value="Death_dom"/>
</dbReference>
<evidence type="ECO:0000256" key="5">
    <source>
        <dbReference type="ARBA" id="ARBA00022927"/>
    </source>
</evidence>
<dbReference type="Proteomes" id="UP000053447">
    <property type="component" value="Unassembled WGS sequence"/>
</dbReference>
<dbReference type="PANTHER" id="PTHR21443">
    <property type="entry name" value="CONSERVED OLIGOMERIC GOLGI COMPLEX COMPONENT 7"/>
    <property type="match status" value="1"/>
</dbReference>
<keyword evidence="7" id="KW-0472">Membrane</keyword>
<keyword evidence="11" id="KW-1185">Reference proteome</keyword>
<evidence type="ECO:0000256" key="2">
    <source>
        <dbReference type="ARBA" id="ARBA00005831"/>
    </source>
</evidence>
<dbReference type="EMBL" id="LFWA01000015">
    <property type="protein sequence ID" value="KTW27252.1"/>
    <property type="molecule type" value="Genomic_DNA"/>
</dbReference>
<comment type="subcellular location">
    <subcellularLocation>
        <location evidence="1">Golgi apparatus membrane</location>
        <topology evidence="1">Peripheral membrane protein</topology>
    </subcellularLocation>
</comment>
<evidence type="ECO:0000313" key="10">
    <source>
        <dbReference type="EMBL" id="KTW27252.1"/>
    </source>
</evidence>
<feature type="domain" description="Death" evidence="9">
    <location>
        <begin position="154"/>
        <end position="211"/>
    </location>
</feature>
<dbReference type="AlphaFoldDB" id="A0A0W4ZFU1"/>
<dbReference type="eggNOG" id="ENOG502T4IT">
    <property type="taxonomic scope" value="Eukaryota"/>
</dbReference>
<protein>
    <recommendedName>
        <fullName evidence="3">Conserved oligomeric Golgi complex subunit 7</fullName>
    </recommendedName>
    <alternativeName>
        <fullName evidence="8">Component of oligomeric Golgi complex 7</fullName>
    </alternativeName>
</protein>
<evidence type="ECO:0000256" key="8">
    <source>
        <dbReference type="ARBA" id="ARBA00031345"/>
    </source>
</evidence>
<dbReference type="PROSITE" id="PS50017">
    <property type="entry name" value="DEATH_DOMAIN"/>
    <property type="match status" value="1"/>
</dbReference>
<evidence type="ECO:0000256" key="1">
    <source>
        <dbReference type="ARBA" id="ARBA00004395"/>
    </source>
</evidence>
<dbReference type="OrthoDB" id="249612at2759"/>
<dbReference type="PANTHER" id="PTHR21443:SF0">
    <property type="entry name" value="CONSERVED OLIGOMERIC GOLGI COMPLEX SUBUNIT 7"/>
    <property type="match status" value="1"/>
</dbReference>
<dbReference type="GO" id="GO:0000139">
    <property type="term" value="C:Golgi membrane"/>
    <property type="evidence" value="ECO:0007669"/>
    <property type="project" value="UniProtKB-SubCell"/>
</dbReference>
<evidence type="ECO:0000256" key="4">
    <source>
        <dbReference type="ARBA" id="ARBA00022448"/>
    </source>
</evidence>
<gene>
    <name evidence="10" type="ORF">T551_03246</name>
</gene>
<comment type="caution">
    <text evidence="10">The sequence shown here is derived from an EMBL/GenBank/DDBJ whole genome shotgun (WGS) entry which is preliminary data.</text>
</comment>